<evidence type="ECO:0000313" key="1">
    <source>
        <dbReference type="Proteomes" id="UP000095287"/>
    </source>
</evidence>
<protein>
    <submittedName>
        <fullName evidence="2">Bestrophin homolog</fullName>
    </submittedName>
</protein>
<organism evidence="1 2">
    <name type="scientific">Steinernema glaseri</name>
    <dbReference type="NCBI Taxonomy" id="37863"/>
    <lineage>
        <taxon>Eukaryota</taxon>
        <taxon>Metazoa</taxon>
        <taxon>Ecdysozoa</taxon>
        <taxon>Nematoda</taxon>
        <taxon>Chromadorea</taxon>
        <taxon>Rhabditida</taxon>
        <taxon>Tylenchina</taxon>
        <taxon>Panagrolaimomorpha</taxon>
        <taxon>Strongyloidoidea</taxon>
        <taxon>Steinernematidae</taxon>
        <taxon>Steinernema</taxon>
    </lineage>
</organism>
<sequence>MDTLTVIRPAYRWTFRSQQNREAGQSRLGHYATRYAYILLAQKCSNINRSDSEERLLMKTYEGTQTRLFRSLIAYIVVYTVFEATASRRLSSTTPIDRPLPLTPLPVRLPLCTNARTTRTPLCINSY</sequence>
<evidence type="ECO:0000313" key="2">
    <source>
        <dbReference type="WBParaSite" id="L893_g18970.t1"/>
    </source>
</evidence>
<proteinExistence type="predicted"/>
<accession>A0A1I7YRH3</accession>
<name>A0A1I7YRH3_9BILA</name>
<dbReference type="Proteomes" id="UP000095287">
    <property type="component" value="Unplaced"/>
</dbReference>
<keyword evidence="1" id="KW-1185">Reference proteome</keyword>
<dbReference type="AlphaFoldDB" id="A0A1I7YRH3"/>
<reference evidence="2" key="1">
    <citation type="submission" date="2016-11" db="UniProtKB">
        <authorList>
            <consortium name="WormBaseParasite"/>
        </authorList>
    </citation>
    <scope>IDENTIFICATION</scope>
</reference>
<dbReference type="WBParaSite" id="L893_g18970.t1">
    <property type="protein sequence ID" value="L893_g18970.t1"/>
    <property type="gene ID" value="L893_g18970"/>
</dbReference>